<organism evidence="3 4">
    <name type="scientific">Littorina saxatilis</name>
    <dbReference type="NCBI Taxonomy" id="31220"/>
    <lineage>
        <taxon>Eukaryota</taxon>
        <taxon>Metazoa</taxon>
        <taxon>Spiralia</taxon>
        <taxon>Lophotrochozoa</taxon>
        <taxon>Mollusca</taxon>
        <taxon>Gastropoda</taxon>
        <taxon>Caenogastropoda</taxon>
        <taxon>Littorinimorpha</taxon>
        <taxon>Littorinoidea</taxon>
        <taxon>Littorinidae</taxon>
        <taxon>Littorina</taxon>
    </lineage>
</organism>
<dbReference type="Proteomes" id="UP001374579">
    <property type="component" value="Unassembled WGS sequence"/>
</dbReference>
<dbReference type="EMBL" id="JBAMIC010000011">
    <property type="protein sequence ID" value="KAK7099835.1"/>
    <property type="molecule type" value="Genomic_DNA"/>
</dbReference>
<dbReference type="InterPro" id="IPR038717">
    <property type="entry name" value="Tc1-like_DDE_dom"/>
</dbReference>
<feature type="domain" description="Tc1-like transposase DDE" evidence="1">
    <location>
        <begin position="15"/>
        <end position="111"/>
    </location>
</feature>
<protein>
    <recommendedName>
        <fullName evidence="1">Tc1-like transposase DDE domain-containing protein</fullName>
    </recommendedName>
</protein>
<keyword evidence="4" id="KW-1185">Reference proteome</keyword>
<dbReference type="AlphaFoldDB" id="A0AAN9BJP7"/>
<reference evidence="3 4" key="1">
    <citation type="submission" date="2024-02" db="EMBL/GenBank/DDBJ databases">
        <title>Chromosome-scale genome assembly of the rough periwinkle Littorina saxatilis.</title>
        <authorList>
            <person name="De Jode A."/>
            <person name="Faria R."/>
            <person name="Formenti G."/>
            <person name="Sims Y."/>
            <person name="Smith T.P."/>
            <person name="Tracey A."/>
            <person name="Wood J.M.D."/>
            <person name="Zagrodzka Z.B."/>
            <person name="Johannesson K."/>
            <person name="Butlin R.K."/>
            <person name="Leder E.H."/>
        </authorList>
    </citation>
    <scope>NUCLEOTIDE SEQUENCE [LARGE SCALE GENOMIC DNA]</scope>
    <source>
        <strain evidence="3">Snail1</strain>
        <tissue evidence="3">Muscle</tissue>
    </source>
</reference>
<dbReference type="InterPro" id="IPR036397">
    <property type="entry name" value="RNaseH_sf"/>
</dbReference>
<accession>A0AAN9BJP7</accession>
<evidence type="ECO:0000313" key="4">
    <source>
        <dbReference type="Proteomes" id="UP001374579"/>
    </source>
</evidence>
<comment type="caution">
    <text evidence="3">The sequence shown here is derived from an EMBL/GenBank/DDBJ whole genome shotgun (WGS) entry which is preliminary data.</text>
</comment>
<dbReference type="PANTHER" id="PTHR47326:SF1">
    <property type="entry name" value="HTH PSQ-TYPE DOMAIN-CONTAINING PROTEIN"/>
    <property type="match status" value="1"/>
</dbReference>
<evidence type="ECO:0000313" key="3">
    <source>
        <dbReference type="EMBL" id="KAK7106424.1"/>
    </source>
</evidence>
<evidence type="ECO:0000313" key="2">
    <source>
        <dbReference type="EMBL" id="KAK7099835.1"/>
    </source>
</evidence>
<dbReference type="EMBL" id="JBAMIC010000007">
    <property type="protein sequence ID" value="KAK7106424.1"/>
    <property type="molecule type" value="Genomic_DNA"/>
</dbReference>
<dbReference type="Pfam" id="PF13358">
    <property type="entry name" value="DDE_3"/>
    <property type="match status" value="1"/>
</dbReference>
<proteinExistence type="predicted"/>
<evidence type="ECO:0000259" key="1">
    <source>
        <dbReference type="Pfam" id="PF13358"/>
    </source>
</evidence>
<name>A0AAN9BJP7_9CAEN</name>
<gene>
    <name evidence="3" type="ORF">V1264_017683</name>
    <name evidence="2" type="ORF">V1264_022883</name>
</gene>
<dbReference type="Gene3D" id="3.30.420.10">
    <property type="entry name" value="Ribonuclease H-like superfamily/Ribonuclease H"/>
    <property type="match status" value="1"/>
</dbReference>
<dbReference type="GO" id="GO:0003676">
    <property type="term" value="F:nucleic acid binding"/>
    <property type="evidence" value="ECO:0007669"/>
    <property type="project" value="InterPro"/>
</dbReference>
<dbReference type="PANTHER" id="PTHR47326">
    <property type="entry name" value="TRANSPOSABLE ELEMENT TC3 TRANSPOSASE-LIKE PROTEIN"/>
    <property type="match status" value="1"/>
</dbReference>
<sequence length="151" mass="17522">MVWGCISHDCKLDLVTIRGNLTGDQYMRHVLEPVVVTHFDNHPLATRPVYMDDNARPHRSRAVVDYLQNNAVTTLPWPAMSPDLNPLEHVWDILGRRIQALQPPVQTLRELEAALHREWLQVTREQIRRLTGGMRRRVDAVIRARGGFTRY</sequence>